<evidence type="ECO:0000259" key="1">
    <source>
        <dbReference type="SMART" id="SM00382"/>
    </source>
</evidence>
<keyword evidence="2" id="KW-0547">Nucleotide-binding</keyword>
<dbReference type="Proteomes" id="UP000664545">
    <property type="component" value="Unassembled WGS sequence"/>
</dbReference>
<gene>
    <name evidence="2" type="ORF">JYB65_14165</name>
</gene>
<dbReference type="InterPro" id="IPR027417">
    <property type="entry name" value="P-loop_NTPase"/>
</dbReference>
<evidence type="ECO:0000313" key="2">
    <source>
        <dbReference type="EMBL" id="MBN7774508.1"/>
    </source>
</evidence>
<proteinExistence type="predicted"/>
<dbReference type="InterPro" id="IPR008533">
    <property type="entry name" value="DUF815"/>
</dbReference>
<keyword evidence="2" id="KW-0067">ATP-binding</keyword>
<sequence>MNKLYSLSTKLNTLVIFRNLLENPVIKSLQTLAGETYHLKSSEEIIKSYGSFVSALFNNTCCLSDYIVELAMNDENFYIVGKGAGKEFDPVVEDCLENELHILNQLAALTAKETKTTIPYADYLPEWINKDIDIRSLYYERIKNLPVTGYGIYVRYAAFVLTEEGIMPVKYPDPQSLSQLQGYERERNLVIQNTLSLLHGTGANNVLLYGDAGTGKSSTIKAILNEFKDQGLRLIEIKKDQLLQLPNLLEELSVNPLKFILFIDDLSFSSNDDSFSTLKAVLEGSVASRSHNVAIYATSNRRHLVKENMSDRNGDDLHLNDTLQETLSLSARFGLKITFQVPDKQDYLDIVLHLAKESGLTLPQDSLFVKAEAFAIRNGGRSPRTAKQFVQTQSILQKSEGILQP</sequence>
<dbReference type="SUPFAM" id="SSF52540">
    <property type="entry name" value="P-loop containing nucleoside triphosphate hydrolases"/>
    <property type="match status" value="1"/>
</dbReference>
<dbReference type="EMBL" id="JAFJZZ010000010">
    <property type="protein sequence ID" value="MBN7774508.1"/>
    <property type="molecule type" value="Genomic_DNA"/>
</dbReference>
<dbReference type="RefSeq" id="WP_206583348.1">
    <property type="nucleotide sequence ID" value="NZ_JAFJZZ010000010.1"/>
</dbReference>
<comment type="caution">
    <text evidence="2">The sequence shown here is derived from an EMBL/GenBank/DDBJ whole genome shotgun (WGS) entry which is preliminary data.</text>
</comment>
<keyword evidence="3" id="KW-1185">Reference proteome</keyword>
<dbReference type="AlphaFoldDB" id="A0A939IKC8"/>
<dbReference type="SMART" id="SM00382">
    <property type="entry name" value="AAA"/>
    <property type="match status" value="1"/>
</dbReference>
<dbReference type="InterPro" id="IPR003593">
    <property type="entry name" value="AAA+_ATPase"/>
</dbReference>
<dbReference type="Pfam" id="PF05673">
    <property type="entry name" value="DUF815"/>
    <property type="match status" value="1"/>
</dbReference>
<feature type="domain" description="AAA+ ATPase" evidence="1">
    <location>
        <begin position="202"/>
        <end position="343"/>
    </location>
</feature>
<dbReference type="PANTHER" id="PTHR42935">
    <property type="entry name" value="SLR0930 PROTEIN"/>
    <property type="match status" value="1"/>
</dbReference>
<dbReference type="PANTHER" id="PTHR42935:SF1">
    <property type="entry name" value="SLR0930 PROTEIN"/>
    <property type="match status" value="1"/>
</dbReference>
<dbReference type="CDD" id="cd00009">
    <property type="entry name" value="AAA"/>
    <property type="match status" value="1"/>
</dbReference>
<name>A0A939IKC8_CLOAM</name>
<accession>A0A939IKC8</accession>
<dbReference type="Gene3D" id="3.40.50.300">
    <property type="entry name" value="P-loop containing nucleotide triphosphate hydrolases"/>
    <property type="match status" value="1"/>
</dbReference>
<dbReference type="GO" id="GO:0005524">
    <property type="term" value="F:ATP binding"/>
    <property type="evidence" value="ECO:0007669"/>
    <property type="project" value="UniProtKB-KW"/>
</dbReference>
<protein>
    <submittedName>
        <fullName evidence="2">ATP-binding protein</fullName>
    </submittedName>
</protein>
<organism evidence="2 3">
    <name type="scientific">Clostridium aminobutyricum</name>
    <dbReference type="NCBI Taxonomy" id="33953"/>
    <lineage>
        <taxon>Bacteria</taxon>
        <taxon>Bacillati</taxon>
        <taxon>Bacillota</taxon>
        <taxon>Clostridia</taxon>
        <taxon>Eubacteriales</taxon>
        <taxon>Clostridiaceae</taxon>
        <taxon>Clostridium</taxon>
    </lineage>
</organism>
<reference evidence="2" key="1">
    <citation type="submission" date="2021-02" db="EMBL/GenBank/DDBJ databases">
        <title>Abyssanaerobacter marinus gen.nov., sp., nov, anaerobic bacterium isolated from the Onnuri vent field of Indian Ocean and suggestion of Mogibacteriaceae fam. nov., and proposal of reclassification of ambiguous this family's genus member.</title>
        <authorList>
            <person name="Kim Y.J."/>
            <person name="Yang J.-A."/>
        </authorList>
    </citation>
    <scope>NUCLEOTIDE SEQUENCE</scope>
    <source>
        <strain evidence="2">DSM 2634</strain>
    </source>
</reference>
<evidence type="ECO:0000313" key="3">
    <source>
        <dbReference type="Proteomes" id="UP000664545"/>
    </source>
</evidence>